<sequence length="292" mass="31852">MNRIIFAFTLILTSLATAQDNLRPSLETTYSAWREAMIRKDVSVWQRVTAESRRVEVRNRILAEKQPFPAAVFNLPSPPPSLQGLKFLEAKQKGPTAKASYFGKVDFGVGGDPTENLLVLSFIKGSGGWLYDRADFVNLTALATVRKELAAGNLKYLNETPEAQPSGVVPPTPIAAGPAKYIAKVYVFCPGREVKVQINKISAHRFANAKEAEVVIGGAKEGSNEIQYAITKLEGGTGKEAMTIRVYLMSEVEGTQPIKAFEYQLAEGDKLKSYGTETFTLDAATISKLTGN</sequence>
<evidence type="ECO:0000313" key="2">
    <source>
        <dbReference type="EMBL" id="MBK1817656.1"/>
    </source>
</evidence>
<dbReference type="EMBL" id="JAENIK010000012">
    <property type="protein sequence ID" value="MBK1817656.1"/>
    <property type="molecule type" value="Genomic_DNA"/>
</dbReference>
<dbReference type="RefSeq" id="WP_200352591.1">
    <property type="nucleotide sequence ID" value="NZ_BAABHZ010000001.1"/>
</dbReference>
<dbReference type="AlphaFoldDB" id="A0A934VD47"/>
<proteinExistence type="predicted"/>
<gene>
    <name evidence="2" type="ORF">JIN84_18700</name>
</gene>
<dbReference type="Proteomes" id="UP000600139">
    <property type="component" value="Unassembled WGS sequence"/>
</dbReference>
<feature type="signal peptide" evidence="1">
    <location>
        <begin position="1"/>
        <end position="18"/>
    </location>
</feature>
<name>A0A934VD47_9BACT</name>
<evidence type="ECO:0000313" key="3">
    <source>
        <dbReference type="Proteomes" id="UP000600139"/>
    </source>
</evidence>
<organism evidence="2 3">
    <name type="scientific">Luteolibacter yonseiensis</name>
    <dbReference type="NCBI Taxonomy" id="1144680"/>
    <lineage>
        <taxon>Bacteria</taxon>
        <taxon>Pseudomonadati</taxon>
        <taxon>Verrucomicrobiota</taxon>
        <taxon>Verrucomicrobiia</taxon>
        <taxon>Verrucomicrobiales</taxon>
        <taxon>Verrucomicrobiaceae</taxon>
        <taxon>Luteolibacter</taxon>
    </lineage>
</organism>
<comment type="caution">
    <text evidence="2">The sequence shown here is derived from an EMBL/GenBank/DDBJ whole genome shotgun (WGS) entry which is preliminary data.</text>
</comment>
<keyword evidence="3" id="KW-1185">Reference proteome</keyword>
<evidence type="ECO:0000256" key="1">
    <source>
        <dbReference type="SAM" id="SignalP"/>
    </source>
</evidence>
<accession>A0A934VD47</accession>
<reference evidence="2" key="1">
    <citation type="submission" date="2021-01" db="EMBL/GenBank/DDBJ databases">
        <title>Modified the classification status of verrucomicrobia.</title>
        <authorList>
            <person name="Feng X."/>
        </authorList>
    </citation>
    <scope>NUCLEOTIDE SEQUENCE</scope>
    <source>
        <strain evidence="2">JCM 18052</strain>
    </source>
</reference>
<protein>
    <submittedName>
        <fullName evidence="2">Uncharacterized protein</fullName>
    </submittedName>
</protein>
<feature type="chain" id="PRO_5036749340" evidence="1">
    <location>
        <begin position="19"/>
        <end position="292"/>
    </location>
</feature>
<keyword evidence="1" id="KW-0732">Signal</keyword>